<feature type="domain" description="Histidine kinase" evidence="9">
    <location>
        <begin position="1"/>
        <end position="139"/>
    </location>
</feature>
<protein>
    <recommendedName>
        <fullName evidence="2">histidine kinase</fullName>
        <ecNumber evidence="2">2.7.13.3</ecNumber>
    </recommendedName>
</protein>
<dbReference type="FunFam" id="3.30.565.10:FF:000037">
    <property type="entry name" value="Hybrid sensor histidine kinase/response regulator"/>
    <property type="match status" value="1"/>
</dbReference>
<dbReference type="PANTHER" id="PTHR43547:SF2">
    <property type="entry name" value="HYBRID SIGNAL TRANSDUCTION HISTIDINE KINASE C"/>
    <property type="match status" value="1"/>
</dbReference>
<organism evidence="10">
    <name type="scientific">bioreactor metagenome</name>
    <dbReference type="NCBI Taxonomy" id="1076179"/>
    <lineage>
        <taxon>unclassified sequences</taxon>
        <taxon>metagenomes</taxon>
        <taxon>ecological metagenomes</taxon>
    </lineage>
</organism>
<evidence type="ECO:0000313" key="10">
    <source>
        <dbReference type="EMBL" id="MPN59732.1"/>
    </source>
</evidence>
<dbReference type="EMBL" id="VSSQ01134075">
    <property type="protein sequence ID" value="MPN59732.1"/>
    <property type="molecule type" value="Genomic_DNA"/>
</dbReference>
<dbReference type="AlphaFoldDB" id="A0A645J9F1"/>
<keyword evidence="4 10" id="KW-0808">Transferase</keyword>
<dbReference type="SUPFAM" id="SSF55874">
    <property type="entry name" value="ATPase domain of HSP90 chaperone/DNA topoisomerase II/histidine kinase"/>
    <property type="match status" value="1"/>
</dbReference>
<dbReference type="InterPro" id="IPR003594">
    <property type="entry name" value="HATPase_dom"/>
</dbReference>
<keyword evidence="8" id="KW-0902">Two-component regulatory system</keyword>
<dbReference type="Pfam" id="PF02518">
    <property type="entry name" value="HATPase_c"/>
    <property type="match status" value="1"/>
</dbReference>
<evidence type="ECO:0000256" key="1">
    <source>
        <dbReference type="ARBA" id="ARBA00000085"/>
    </source>
</evidence>
<proteinExistence type="predicted"/>
<dbReference type="EC" id="2.7.13.3" evidence="2"/>
<keyword evidence="7" id="KW-0067">ATP-binding</keyword>
<evidence type="ECO:0000256" key="7">
    <source>
        <dbReference type="ARBA" id="ARBA00022840"/>
    </source>
</evidence>
<dbReference type="Gene3D" id="3.30.565.10">
    <property type="entry name" value="Histidine kinase-like ATPase, C-terminal domain"/>
    <property type="match status" value="1"/>
</dbReference>
<dbReference type="InterPro" id="IPR004358">
    <property type="entry name" value="Sig_transdc_His_kin-like_C"/>
</dbReference>
<dbReference type="InterPro" id="IPR005467">
    <property type="entry name" value="His_kinase_dom"/>
</dbReference>
<dbReference type="SMART" id="SM00387">
    <property type="entry name" value="HATPase_c"/>
    <property type="match status" value="1"/>
</dbReference>
<evidence type="ECO:0000256" key="3">
    <source>
        <dbReference type="ARBA" id="ARBA00022553"/>
    </source>
</evidence>
<comment type="caution">
    <text evidence="10">The sequence shown here is derived from an EMBL/GenBank/DDBJ whole genome shotgun (WGS) entry which is preliminary data.</text>
</comment>
<dbReference type="PANTHER" id="PTHR43547">
    <property type="entry name" value="TWO-COMPONENT HISTIDINE KINASE"/>
    <property type="match status" value="1"/>
</dbReference>
<name>A0A645J9F1_9ZZZZ</name>
<dbReference type="GO" id="GO:0000155">
    <property type="term" value="F:phosphorelay sensor kinase activity"/>
    <property type="evidence" value="ECO:0007669"/>
    <property type="project" value="TreeGrafter"/>
</dbReference>
<evidence type="ECO:0000256" key="2">
    <source>
        <dbReference type="ARBA" id="ARBA00012438"/>
    </source>
</evidence>
<reference evidence="10" key="1">
    <citation type="submission" date="2019-08" db="EMBL/GenBank/DDBJ databases">
        <authorList>
            <person name="Kucharzyk K."/>
            <person name="Murdoch R.W."/>
            <person name="Higgins S."/>
            <person name="Loffler F."/>
        </authorList>
    </citation>
    <scope>NUCLEOTIDE SEQUENCE</scope>
</reference>
<evidence type="ECO:0000256" key="5">
    <source>
        <dbReference type="ARBA" id="ARBA00022741"/>
    </source>
</evidence>
<evidence type="ECO:0000256" key="6">
    <source>
        <dbReference type="ARBA" id="ARBA00022777"/>
    </source>
</evidence>
<gene>
    <name evidence="10" type="primary">sasA_345</name>
    <name evidence="10" type="ORF">SDC9_207454</name>
</gene>
<dbReference type="PROSITE" id="PS50109">
    <property type="entry name" value="HIS_KIN"/>
    <property type="match status" value="1"/>
</dbReference>
<comment type="catalytic activity">
    <reaction evidence="1">
        <text>ATP + protein L-histidine = ADP + protein N-phospho-L-histidine.</text>
        <dbReference type="EC" id="2.7.13.3"/>
    </reaction>
</comment>
<evidence type="ECO:0000256" key="4">
    <source>
        <dbReference type="ARBA" id="ARBA00022679"/>
    </source>
</evidence>
<keyword evidence="5" id="KW-0547">Nucleotide-binding</keyword>
<evidence type="ECO:0000259" key="9">
    <source>
        <dbReference type="PROSITE" id="PS50109"/>
    </source>
</evidence>
<keyword evidence="6 10" id="KW-0418">Kinase</keyword>
<keyword evidence="3" id="KW-0597">Phosphoprotein</keyword>
<accession>A0A645J9F1</accession>
<dbReference type="GO" id="GO:0005524">
    <property type="term" value="F:ATP binding"/>
    <property type="evidence" value="ECO:0007669"/>
    <property type="project" value="UniProtKB-KW"/>
</dbReference>
<sequence>MSVVPYVESKEIDIVFDTDVEEKVMAFDHDNLERIILNLISNAVKFTEAKGKIEVSVEDKGNHVEVRVKDNGIGIPKDKLDIIFERFKQVEYPSSNPSQGSGIGLFLVKGLVEAHGGTITVHSTIGEGSEFIINLPVIVLAEEEIASENELKLDNNGKITLEFSSVQ</sequence>
<dbReference type="PRINTS" id="PR00344">
    <property type="entry name" value="BCTRLSENSOR"/>
</dbReference>
<evidence type="ECO:0000256" key="8">
    <source>
        <dbReference type="ARBA" id="ARBA00023012"/>
    </source>
</evidence>
<dbReference type="InterPro" id="IPR036890">
    <property type="entry name" value="HATPase_C_sf"/>
</dbReference>